<dbReference type="PANTHER" id="PTHR24348:SF22">
    <property type="entry name" value="NON-SPECIFIC SERINE_THREONINE PROTEIN KINASE"/>
    <property type="match status" value="1"/>
</dbReference>
<dbReference type="PANTHER" id="PTHR24348">
    <property type="entry name" value="SERINE/THREONINE-PROTEIN KINASE UNC-51-RELATED"/>
    <property type="match status" value="1"/>
</dbReference>
<dbReference type="EMBL" id="CP047491">
    <property type="protein sequence ID" value="QHQ38185.1"/>
    <property type="molecule type" value="Genomic_DNA"/>
</dbReference>
<keyword evidence="5" id="KW-0802">TPR repeat</keyword>
<evidence type="ECO:0000256" key="6">
    <source>
        <dbReference type="PROSITE-ProRule" id="PRU10141"/>
    </source>
</evidence>
<keyword evidence="1" id="KW-0808">Transferase</keyword>
<feature type="domain" description="Protein kinase" evidence="7">
    <location>
        <begin position="22"/>
        <end position="287"/>
    </location>
</feature>
<evidence type="ECO:0000313" key="8">
    <source>
        <dbReference type="EMBL" id="QHQ38185.1"/>
    </source>
</evidence>
<dbReference type="PROSITE" id="PS50011">
    <property type="entry name" value="PROTEIN_KINASE_DOM"/>
    <property type="match status" value="1"/>
</dbReference>
<dbReference type="InterPro" id="IPR011990">
    <property type="entry name" value="TPR-like_helical_dom_sf"/>
</dbReference>
<name>A0ABX6ITK2_9GAMM</name>
<feature type="repeat" description="TPR" evidence="5">
    <location>
        <begin position="699"/>
        <end position="732"/>
    </location>
</feature>
<dbReference type="SUPFAM" id="SSF56112">
    <property type="entry name" value="Protein kinase-like (PK-like)"/>
    <property type="match status" value="1"/>
</dbReference>
<keyword evidence="9" id="KW-1185">Reference proteome</keyword>
<evidence type="ECO:0000313" key="9">
    <source>
        <dbReference type="Proteomes" id="UP000464675"/>
    </source>
</evidence>
<evidence type="ECO:0000256" key="4">
    <source>
        <dbReference type="ARBA" id="ARBA00022840"/>
    </source>
</evidence>
<dbReference type="Gene3D" id="3.30.200.20">
    <property type="entry name" value="Phosphorylase Kinase, domain 1"/>
    <property type="match status" value="1"/>
</dbReference>
<dbReference type="SMART" id="SM00220">
    <property type="entry name" value="S_TKc"/>
    <property type="match status" value="1"/>
</dbReference>
<evidence type="ECO:0000256" key="1">
    <source>
        <dbReference type="ARBA" id="ARBA00022679"/>
    </source>
</evidence>
<dbReference type="Pfam" id="PF00069">
    <property type="entry name" value="Pkinase"/>
    <property type="match status" value="1"/>
</dbReference>
<dbReference type="InterPro" id="IPR019734">
    <property type="entry name" value="TPR_rpt"/>
</dbReference>
<dbReference type="InterPro" id="IPR017441">
    <property type="entry name" value="Protein_kinase_ATP_BS"/>
</dbReference>
<proteinExistence type="predicted"/>
<dbReference type="SUPFAM" id="SSF48452">
    <property type="entry name" value="TPR-like"/>
    <property type="match status" value="1"/>
</dbReference>
<feature type="binding site" evidence="6">
    <location>
        <position position="52"/>
    </location>
    <ligand>
        <name>ATP</name>
        <dbReference type="ChEBI" id="CHEBI:30616"/>
    </ligand>
</feature>
<dbReference type="GO" id="GO:0016301">
    <property type="term" value="F:kinase activity"/>
    <property type="evidence" value="ECO:0007669"/>
    <property type="project" value="UniProtKB-KW"/>
</dbReference>
<dbReference type="CDD" id="cd14014">
    <property type="entry name" value="STKc_PknB_like"/>
    <property type="match status" value="1"/>
</dbReference>
<sequence>MDIADPEAGLKATPDPVASDRYRTQSTLGAGGMGIVYLAEDRKLHRQVAIKKLKDDAASQNARDRIQQEARLLAQLNHPNIVALYDVLEEGDSIALVMEYIEGTTLRAWMRERRPSLQQKLSLLMQICKGLTEAHNLGIIHRDLKSDNILIAENSKGEPVAKITDFGIAKSQQLDEKTLTAENQLAGTITAMSPEQIQGKPLDARSDLFSLGTIAFELLCGSRPFEKHEGGALAMASRITSEPHIPPQQAWPGIPEPLAVLLDKLLAKDPTQRPQSALIVYQGFELLYKQGLESDTEDFTATLTDLFTHHKVKSRRRWQRALAGVAAVLVLSASGYWGWKEITRLEPQYIAVMPVEINGEIRGEENAKALTATMVRQALMNSVSQLKASALVSFTPKEGQDFETQLKKLKDKGVTDALFAQLDCARARCEISLQRIAPENNQIKRQESFTFLTDKKQEAQYRTSNSAALLFPPAYQRELLKQVSMSDDDYRVYLDILDRMEAKALDEKDLGDLTSLSDRYPRNAHLYQSISDVAARLFVLGGNTTHLESALRTLEKADNFGISKVLTSRLKLFIYGLGDYPEQYQQLISTLETTDFPLAELLSERARNHYRNGDYESGLKYAREAAELNPSADNLYLIALNQIASGNYDNGRVTLNKTITTFPEHWSSYSALGVIELESGNLETAEKAITSIPEQLRGWRTSSNLGVVYFLQQKYQESLNTYQKVLRKVPEDVPTLGQVAETYLMLDNNGTAQHTFNKILHLTEEQEDLESARYRAVALANMNHSSEAIPLILELLKKAPEDTDIKYNAAQIYALAGERSSANYYIEQLLVQGMSAEWFNLPAFQQLCPQPQISEQVRNAICD</sequence>
<keyword evidence="4 6" id="KW-0067">ATP-binding</keyword>
<dbReference type="InterPro" id="IPR000719">
    <property type="entry name" value="Prot_kinase_dom"/>
</dbReference>
<dbReference type="SMART" id="SM00028">
    <property type="entry name" value="TPR"/>
    <property type="match status" value="4"/>
</dbReference>
<dbReference type="Gene3D" id="1.25.40.10">
    <property type="entry name" value="Tetratricopeptide repeat domain"/>
    <property type="match status" value="2"/>
</dbReference>
<evidence type="ECO:0000256" key="3">
    <source>
        <dbReference type="ARBA" id="ARBA00022777"/>
    </source>
</evidence>
<keyword evidence="2 6" id="KW-0547">Nucleotide-binding</keyword>
<feature type="repeat" description="TPR" evidence="5">
    <location>
        <begin position="599"/>
        <end position="632"/>
    </location>
</feature>
<dbReference type="InterPro" id="IPR045269">
    <property type="entry name" value="Atg1-like"/>
</dbReference>
<protein>
    <submittedName>
        <fullName evidence="8">Protein kinase</fullName>
    </submittedName>
</protein>
<dbReference type="Proteomes" id="UP000464675">
    <property type="component" value="Chromosome"/>
</dbReference>
<dbReference type="InterPro" id="IPR008271">
    <property type="entry name" value="Ser/Thr_kinase_AS"/>
</dbReference>
<evidence type="ECO:0000256" key="2">
    <source>
        <dbReference type="ARBA" id="ARBA00022741"/>
    </source>
</evidence>
<accession>A0ABX6ITK2</accession>
<dbReference type="Gene3D" id="1.10.510.10">
    <property type="entry name" value="Transferase(Phosphotransferase) domain 1"/>
    <property type="match status" value="1"/>
</dbReference>
<dbReference type="PROSITE" id="PS00107">
    <property type="entry name" value="PROTEIN_KINASE_ATP"/>
    <property type="match status" value="1"/>
</dbReference>
<dbReference type="InterPro" id="IPR011009">
    <property type="entry name" value="Kinase-like_dom_sf"/>
</dbReference>
<gene>
    <name evidence="8" type="ORF">GTQ55_03725</name>
</gene>
<reference evidence="8 9" key="1">
    <citation type="submission" date="2020-01" db="EMBL/GenBank/DDBJ databases">
        <title>The possibility of degradation of plastic by Microbulbifer hydrolyticus IRE-31.</title>
        <authorList>
            <person name="Liu L."/>
        </authorList>
    </citation>
    <scope>NUCLEOTIDE SEQUENCE [LARGE SCALE GENOMIC DNA]</scope>
    <source>
        <strain evidence="8 9">IRE-31</strain>
    </source>
</reference>
<organism evidence="8 9">
    <name type="scientific">Microbulbifer hydrolyticus</name>
    <dbReference type="NCBI Taxonomy" id="48074"/>
    <lineage>
        <taxon>Bacteria</taxon>
        <taxon>Pseudomonadati</taxon>
        <taxon>Pseudomonadota</taxon>
        <taxon>Gammaproteobacteria</taxon>
        <taxon>Cellvibrionales</taxon>
        <taxon>Microbulbiferaceae</taxon>
        <taxon>Microbulbifer</taxon>
    </lineage>
</organism>
<dbReference type="PROSITE" id="PS50005">
    <property type="entry name" value="TPR"/>
    <property type="match status" value="2"/>
</dbReference>
<keyword evidence="3 8" id="KW-0418">Kinase</keyword>
<dbReference type="Pfam" id="PF13174">
    <property type="entry name" value="TPR_6"/>
    <property type="match status" value="2"/>
</dbReference>
<evidence type="ECO:0000256" key="5">
    <source>
        <dbReference type="PROSITE-ProRule" id="PRU00339"/>
    </source>
</evidence>
<dbReference type="RefSeq" id="WP_161857521.1">
    <property type="nucleotide sequence ID" value="NZ_JACHHR010000002.1"/>
</dbReference>
<dbReference type="PROSITE" id="PS00108">
    <property type="entry name" value="PROTEIN_KINASE_ST"/>
    <property type="match status" value="1"/>
</dbReference>
<evidence type="ECO:0000259" key="7">
    <source>
        <dbReference type="PROSITE" id="PS50011"/>
    </source>
</evidence>